<sequence length="1107" mass="121016">MVSGQTGSGLRSRKVDTKRALPVFRYNEVPDLDLPASQNKALLEATGVEKGEDKEHHLQAALIASHQTGHLRGEVIIPTPDASRVISDYHKYYSSNFHQPPSSIRFSTPIEDVIGCPYNLDSEDEKFIAEHRHKTEKGKGTTAQTAFTDDEFEQCVWALERAGDEKVSGEPPSLDECKKFVEKEEPKLLPSWSVIALIYPHWKRRRYVDRGGAPIQPKIKLSEDWLAKGDTDPYLCFRRREVKSVRKKRGRLADSQSLDKLRRLRDEMNRARQILELITNREAARKESIVLEHLIFEQRVLVRRLKKKLGIVTSEKDSDLSPDVRRRKLSKRGEESRDDVVKKIRIPAGTLRNAAQMVSAIEHRLHEAATECDSSTTEGRARRKKMLEESQGWVDITENPYVPPPRPRSVQCWRSELNAARVQWEEGLDEESDADTRIPFGRRRFGRGGRIHLDRHVKQHTWLRTGIEKQPPVHFKHRMPRPASADKPQEVDSPELSRWRFDNSDDEVDDDAVVTVENTASQMAYRVFTAGPKSEDDILSLMCKPAHPDQMNPRALTAAQRAEEAPTAPPQVIRTQNVPHSGSAMAAMGANGFPKKRPTKAMDATAKPPTAAAQKKRAQEMLDPKATIIKAMMQQAQRQAQQQQQQYQQMQAQQQAMVHGGPGASGIASSSSMPPVSGPAGMSTPTSGAGLGTGTPLIPPSTPILVNGAHQSPGKTSISSSFGPTASMSVQASPSLTSHSMMPGTPSQAPTGVPNAAAMNNQFNRQQQVRQQMQVNQMNMLRQHQIAQQAARHQQQLQQPPQIQQQHLPQQTSAPPQQLAQTSQASVSAAGLLSPNPNGFTPQQLFYYQHVNNPANQINLQQARAQAAMQNVRLGGLNQTALSAMMNQSNGSISAAQLQAYLAQQQQQQHQQLQQSHLSTGMSLQQHILNQQKLKTGAAPTSGMSTAPSPALNGVTVPNGVSGVSGSGYTNLMAPSSSSSMDSLPISAAGTSNILPSAQLLQQQQIQQQIQKQLQQSQQATPHTLQQQPLAASPHQQQSVFKPSTAAPSPVIASPAISAISPSPASGSAPPATSSGDANSSDKEDGPTTAPDNAGKSPHIAATKSAT</sequence>
<comment type="caution">
    <text evidence="11">The sequence shown here is derived from an EMBL/GenBank/DDBJ whole genome shotgun (WGS) entry which is preliminary data.</text>
</comment>
<dbReference type="PANTHER" id="PTHR14898">
    <property type="entry name" value="ENHANCER OF POLYCOMB"/>
    <property type="match status" value="1"/>
</dbReference>
<evidence type="ECO:0000313" key="11">
    <source>
        <dbReference type="EMBL" id="TPX58415.1"/>
    </source>
</evidence>
<evidence type="ECO:0000259" key="10">
    <source>
        <dbReference type="Pfam" id="PF10513"/>
    </source>
</evidence>
<name>A0A507E561_9FUNG</name>
<dbReference type="GO" id="GO:0035267">
    <property type="term" value="C:NuA4 histone acetyltransferase complex"/>
    <property type="evidence" value="ECO:0007669"/>
    <property type="project" value="InterPro"/>
</dbReference>
<accession>A0A507E561</accession>
<feature type="region of interest" description="Disordered" evidence="9">
    <location>
        <begin position="933"/>
        <end position="953"/>
    </location>
</feature>
<feature type="compositionally biased region" description="Polar residues" evidence="9">
    <location>
        <begin position="1020"/>
        <end position="1042"/>
    </location>
</feature>
<feature type="domain" description="Enhancer of polycomb-like N-terminal" evidence="10">
    <location>
        <begin position="11"/>
        <end position="161"/>
    </location>
</feature>
<feature type="coiled-coil region" evidence="8">
    <location>
        <begin position="626"/>
        <end position="653"/>
    </location>
</feature>
<feature type="region of interest" description="Disordered" evidence="9">
    <location>
        <begin position="316"/>
        <end position="336"/>
    </location>
</feature>
<dbReference type="InterPro" id="IPR024943">
    <property type="entry name" value="Enhancer_polycomb"/>
</dbReference>
<proteinExistence type="inferred from homology"/>
<evidence type="ECO:0000256" key="6">
    <source>
        <dbReference type="ARBA" id="ARBA00025513"/>
    </source>
</evidence>
<evidence type="ECO:0000256" key="7">
    <source>
        <dbReference type="RuleBase" id="RU361124"/>
    </source>
</evidence>
<feature type="region of interest" description="Disordered" evidence="9">
    <location>
        <begin position="474"/>
        <end position="503"/>
    </location>
</feature>
<gene>
    <name evidence="11" type="ORF">PhCBS80983_g03138</name>
</gene>
<evidence type="ECO:0000256" key="8">
    <source>
        <dbReference type="SAM" id="Coils"/>
    </source>
</evidence>
<comment type="similarity">
    <text evidence="2 7">Belongs to the enhancer of polycomb family.</text>
</comment>
<evidence type="ECO:0000256" key="4">
    <source>
        <dbReference type="ARBA" id="ARBA00023163"/>
    </source>
</evidence>
<evidence type="ECO:0000256" key="3">
    <source>
        <dbReference type="ARBA" id="ARBA00023015"/>
    </source>
</evidence>
<comment type="function">
    <text evidence="6">Component of the NuA4 histone acetyltransferase complex which is involved in transcriptional activation of selected genes principally by acetylation of nucleosomal histone H4 and H2A. The NuA4 complex is also involved in DNA repair. Involved in gene silencing by neighboring heterochromatin, blockage of the silencing spreading along the chromosome, and required for cell cycle progression through G2/M.</text>
</comment>
<keyword evidence="5 7" id="KW-0539">Nucleus</keyword>
<dbReference type="GO" id="GO:0006357">
    <property type="term" value="P:regulation of transcription by RNA polymerase II"/>
    <property type="evidence" value="ECO:0007669"/>
    <property type="project" value="InterPro"/>
</dbReference>
<feature type="compositionally biased region" description="Low complexity" evidence="9">
    <location>
        <begin position="665"/>
        <end position="683"/>
    </location>
</feature>
<evidence type="ECO:0000256" key="9">
    <source>
        <dbReference type="SAM" id="MobiDB-lite"/>
    </source>
</evidence>
<reference evidence="11 12" key="1">
    <citation type="journal article" date="2019" name="Sci. Rep.">
        <title>Comparative genomics of chytrid fungi reveal insights into the obligate biotrophic and pathogenic lifestyle of Synchytrium endobioticum.</title>
        <authorList>
            <person name="van de Vossenberg B.T.L.H."/>
            <person name="Warris S."/>
            <person name="Nguyen H.D.T."/>
            <person name="van Gent-Pelzer M.P.E."/>
            <person name="Joly D.L."/>
            <person name="van de Geest H.C."/>
            <person name="Bonants P.J.M."/>
            <person name="Smith D.S."/>
            <person name="Levesque C.A."/>
            <person name="van der Lee T.A.J."/>
        </authorList>
    </citation>
    <scope>NUCLEOTIDE SEQUENCE [LARGE SCALE GENOMIC DNA]</scope>
    <source>
        <strain evidence="11 12">CBS 809.83</strain>
    </source>
</reference>
<feature type="compositionally biased region" description="Low complexity" evidence="9">
    <location>
        <begin position="784"/>
        <end position="811"/>
    </location>
</feature>
<feature type="compositionally biased region" description="Low complexity" evidence="9">
    <location>
        <begin position="1043"/>
        <end position="1076"/>
    </location>
</feature>
<feature type="region of interest" description="Disordered" evidence="9">
    <location>
        <begin position="784"/>
        <end position="836"/>
    </location>
</feature>
<keyword evidence="8" id="KW-0175">Coiled coil</keyword>
<feature type="compositionally biased region" description="Low complexity" evidence="9">
    <location>
        <begin position="601"/>
        <end position="613"/>
    </location>
</feature>
<feature type="region of interest" description="Disordered" evidence="9">
    <location>
        <begin position="593"/>
        <end position="614"/>
    </location>
</feature>
<dbReference type="Pfam" id="PF10513">
    <property type="entry name" value="EPL1"/>
    <property type="match status" value="1"/>
</dbReference>
<dbReference type="AlphaFoldDB" id="A0A507E561"/>
<dbReference type="InterPro" id="IPR019542">
    <property type="entry name" value="Enhancer_polycomb-like_N"/>
</dbReference>
<feature type="compositionally biased region" description="Basic and acidic residues" evidence="9">
    <location>
        <begin position="487"/>
        <end position="503"/>
    </location>
</feature>
<comment type="subcellular location">
    <subcellularLocation>
        <location evidence="1 7">Nucleus</location>
    </subcellularLocation>
</comment>
<dbReference type="Proteomes" id="UP000318582">
    <property type="component" value="Unassembled WGS sequence"/>
</dbReference>
<dbReference type="STRING" id="109895.A0A507E561"/>
<dbReference type="GO" id="GO:0005634">
    <property type="term" value="C:nucleus"/>
    <property type="evidence" value="ECO:0007669"/>
    <property type="project" value="UniProtKB-SubCell"/>
</dbReference>
<keyword evidence="4 7" id="KW-0804">Transcription</keyword>
<protein>
    <recommendedName>
        <fullName evidence="7">Enhancer of polycomb-like protein</fullName>
    </recommendedName>
</protein>
<evidence type="ECO:0000256" key="1">
    <source>
        <dbReference type="ARBA" id="ARBA00004123"/>
    </source>
</evidence>
<feature type="compositionally biased region" description="Polar residues" evidence="9">
    <location>
        <begin position="709"/>
        <end position="750"/>
    </location>
</feature>
<keyword evidence="12" id="KW-1185">Reference proteome</keyword>
<evidence type="ECO:0000256" key="5">
    <source>
        <dbReference type="ARBA" id="ARBA00023242"/>
    </source>
</evidence>
<dbReference type="EMBL" id="QEAQ01000036">
    <property type="protein sequence ID" value="TPX58415.1"/>
    <property type="molecule type" value="Genomic_DNA"/>
</dbReference>
<organism evidence="11 12">
    <name type="scientific">Powellomyces hirtus</name>
    <dbReference type="NCBI Taxonomy" id="109895"/>
    <lineage>
        <taxon>Eukaryota</taxon>
        <taxon>Fungi</taxon>
        <taxon>Fungi incertae sedis</taxon>
        <taxon>Chytridiomycota</taxon>
        <taxon>Chytridiomycota incertae sedis</taxon>
        <taxon>Chytridiomycetes</taxon>
        <taxon>Spizellomycetales</taxon>
        <taxon>Powellomycetaceae</taxon>
        <taxon>Powellomyces</taxon>
    </lineage>
</organism>
<keyword evidence="3 7" id="KW-0805">Transcription regulation</keyword>
<evidence type="ECO:0000256" key="2">
    <source>
        <dbReference type="ARBA" id="ARBA00008035"/>
    </source>
</evidence>
<evidence type="ECO:0000313" key="12">
    <source>
        <dbReference type="Proteomes" id="UP000318582"/>
    </source>
</evidence>
<feature type="region of interest" description="Disordered" evidence="9">
    <location>
        <begin position="656"/>
        <end position="751"/>
    </location>
</feature>
<feature type="compositionally biased region" description="Polar residues" evidence="9">
    <location>
        <begin position="812"/>
        <end position="827"/>
    </location>
</feature>
<feature type="region of interest" description="Disordered" evidence="9">
    <location>
        <begin position="1014"/>
        <end position="1107"/>
    </location>
</feature>